<dbReference type="PANTHER" id="PTHR30349:SF41">
    <property type="entry name" value="INTEGRASE_RECOMBINASE PROTEIN MJ0367-RELATED"/>
    <property type="match status" value="1"/>
</dbReference>
<dbReference type="InterPro" id="IPR011010">
    <property type="entry name" value="DNA_brk_join_enz"/>
</dbReference>
<proteinExistence type="inferred from homology"/>
<evidence type="ECO:0008006" key="7">
    <source>
        <dbReference type="Google" id="ProtNLM"/>
    </source>
</evidence>
<dbReference type="GO" id="GO:0015074">
    <property type="term" value="P:DNA integration"/>
    <property type="evidence" value="ECO:0007669"/>
    <property type="project" value="UniProtKB-KW"/>
</dbReference>
<dbReference type="GO" id="GO:0003677">
    <property type="term" value="F:DNA binding"/>
    <property type="evidence" value="ECO:0007669"/>
    <property type="project" value="UniProtKB-KW"/>
</dbReference>
<dbReference type="Gene3D" id="1.10.443.10">
    <property type="entry name" value="Intergrase catalytic core"/>
    <property type="match status" value="1"/>
</dbReference>
<dbReference type="GO" id="GO:0006310">
    <property type="term" value="P:DNA recombination"/>
    <property type="evidence" value="ECO:0007669"/>
    <property type="project" value="UniProtKB-KW"/>
</dbReference>
<accession>A0AB32ZVH4</accession>
<evidence type="ECO:0000256" key="3">
    <source>
        <dbReference type="ARBA" id="ARBA00023125"/>
    </source>
</evidence>
<keyword evidence="4" id="KW-0233">DNA recombination</keyword>
<evidence type="ECO:0000256" key="1">
    <source>
        <dbReference type="ARBA" id="ARBA00008857"/>
    </source>
</evidence>
<protein>
    <recommendedName>
        <fullName evidence="7">Phage integrase family protein</fullName>
    </recommendedName>
</protein>
<organism evidence="5 6">
    <name type="scientific">Alteromonas macleodii (strain English Channel 673)</name>
    <dbReference type="NCBI Taxonomy" id="1004788"/>
    <lineage>
        <taxon>Bacteria</taxon>
        <taxon>Pseudomonadati</taxon>
        <taxon>Pseudomonadota</taxon>
        <taxon>Gammaproteobacteria</taxon>
        <taxon>Alteromonadales</taxon>
        <taxon>Alteromonadaceae</taxon>
        <taxon>Alteromonas/Salinimonas group</taxon>
        <taxon>Alteromonas</taxon>
    </lineage>
</organism>
<dbReference type="KEGG" id="amg:AMEC673_02435"/>
<sequence>MTIVYEVQTTEIKPYTYQTPLISVDHNGEPKIDYPRQSSVHLKKLTLLNLVGRDQSGTIVSYEPMDYVNRFLMSHHINENKQESDQYSKGLVHFFSFLIELQKIWDDEFDENLHDELVDLPRPAWDSFPLRKSEKVTYQYRTALRNAVLNETDPSLRLARTTATAYINAVKKFYSYHIRTGYQFNNPPFEHEVITIHYKASKTSMKTYLSKEVHTSDLRLNFGKSRRNEGGALPSSRRDLNPLTNREWQAVEDILTNTQRVLKNIDGEVRTAKLPIEYCLFFLISRYTGLRKEEIASLHKGQIVKPDKRKFGMRLGVGGHYGSLTKTKDGGNKSRRTIIPTRIMQLLYEYTLSDRYKKRLFAFKKWCQAKNAAGDVALFLGEDAIDESKDYLFISGTGKPFFIKLSEANTRWNEIKATVKMITGKQINGVIHNLRATFAVSLFRVLLKKTTPDIALAQVSECLGHEDEATTLLYLNIAQDEPTGDEIYEDVLEYLGVFEDLESEAFLAQGDELSDH</sequence>
<dbReference type="EMBL" id="CP003844">
    <property type="protein sequence ID" value="AFT73188.1"/>
    <property type="molecule type" value="Genomic_DNA"/>
</dbReference>
<name>A0AB32ZVH4_ALTME</name>
<keyword evidence="3" id="KW-0238">DNA-binding</keyword>
<dbReference type="RefSeq" id="WP_014975564.1">
    <property type="nucleotide sequence ID" value="NC_018678.1"/>
</dbReference>
<evidence type="ECO:0000313" key="6">
    <source>
        <dbReference type="Proteomes" id="UP000006296"/>
    </source>
</evidence>
<keyword evidence="2" id="KW-0229">DNA integration</keyword>
<dbReference type="PANTHER" id="PTHR30349">
    <property type="entry name" value="PHAGE INTEGRASE-RELATED"/>
    <property type="match status" value="1"/>
</dbReference>
<reference evidence="6" key="1">
    <citation type="journal article" date="2012" name="Sci. Rep.">
        <title>Genomes of surface isolates of Alteromonas macleodii: the life of a widespread marine opportunistic copiotroph.</title>
        <authorList>
            <person name="Lopez-Perez M."/>
            <person name="Gonzaga A."/>
            <person name="Martin-Cuadrado A.B."/>
            <person name="Onyshchenko O."/>
            <person name="Ghavidel A."/>
            <person name="Ghai R."/>
            <person name="Rodriguez-Valera F."/>
        </authorList>
    </citation>
    <scope>NUCLEOTIDE SEQUENCE [LARGE SCALE GENOMIC DNA]</scope>
    <source>
        <strain evidence="6">English Channel 673</strain>
    </source>
</reference>
<dbReference type="AlphaFoldDB" id="A0AB32ZVH4"/>
<dbReference type="InterPro" id="IPR050090">
    <property type="entry name" value="Tyrosine_recombinase_XerCD"/>
</dbReference>
<gene>
    <name evidence="5" type="ordered locus">AMEC673_02435</name>
</gene>
<evidence type="ECO:0000256" key="4">
    <source>
        <dbReference type="ARBA" id="ARBA00023172"/>
    </source>
</evidence>
<dbReference type="InterPro" id="IPR013762">
    <property type="entry name" value="Integrase-like_cat_sf"/>
</dbReference>
<dbReference type="SUPFAM" id="SSF56349">
    <property type="entry name" value="DNA breaking-rejoining enzymes"/>
    <property type="match status" value="1"/>
</dbReference>
<evidence type="ECO:0000256" key="2">
    <source>
        <dbReference type="ARBA" id="ARBA00022908"/>
    </source>
</evidence>
<comment type="similarity">
    <text evidence="1">Belongs to the 'phage' integrase family.</text>
</comment>
<evidence type="ECO:0000313" key="5">
    <source>
        <dbReference type="EMBL" id="AFT73188.1"/>
    </source>
</evidence>
<dbReference type="CDD" id="cd00397">
    <property type="entry name" value="DNA_BRE_C"/>
    <property type="match status" value="1"/>
</dbReference>
<dbReference type="Proteomes" id="UP000006296">
    <property type="component" value="Chromosome"/>
</dbReference>